<dbReference type="EMBL" id="JXAK01000046">
    <property type="protein sequence ID" value="KIL39006.1"/>
    <property type="molecule type" value="Genomic_DNA"/>
</dbReference>
<accession>A0ABR5ADF3</accession>
<name>A0ABR5ADF3_9BACL</name>
<proteinExistence type="predicted"/>
<dbReference type="InterPro" id="IPR032466">
    <property type="entry name" value="Metal_Hydrolase"/>
</dbReference>
<reference evidence="1 2" key="1">
    <citation type="submission" date="2014-12" db="EMBL/GenBank/DDBJ databases">
        <title>Draft genome sequence of Paenibacillus kamchatkensis strain B-2647.</title>
        <authorList>
            <person name="Karlyshev A.V."/>
            <person name="Kudryashova E.B."/>
        </authorList>
    </citation>
    <scope>NUCLEOTIDE SEQUENCE [LARGE SCALE GENOMIC DNA]</scope>
    <source>
        <strain evidence="1 2">VKM B-2647</strain>
    </source>
</reference>
<gene>
    <name evidence="1" type="ORF">SD70_23010</name>
</gene>
<organism evidence="1 2">
    <name type="scientific">Gordoniibacillus kamchatkensis</name>
    <dbReference type="NCBI Taxonomy" id="1590651"/>
    <lineage>
        <taxon>Bacteria</taxon>
        <taxon>Bacillati</taxon>
        <taxon>Bacillota</taxon>
        <taxon>Bacilli</taxon>
        <taxon>Bacillales</taxon>
        <taxon>Paenibacillaceae</taxon>
        <taxon>Gordoniibacillus</taxon>
    </lineage>
</organism>
<evidence type="ECO:0008006" key="3">
    <source>
        <dbReference type="Google" id="ProtNLM"/>
    </source>
</evidence>
<comment type="caution">
    <text evidence="1">The sequence shown here is derived from an EMBL/GenBank/DDBJ whole genome shotgun (WGS) entry which is preliminary data.</text>
</comment>
<keyword evidence="2" id="KW-1185">Reference proteome</keyword>
<dbReference type="SUPFAM" id="SSF51556">
    <property type="entry name" value="Metallo-dependent hydrolases"/>
    <property type="match status" value="1"/>
</dbReference>
<sequence length="121" mass="14078">MRQEAIREQLLQQIEQTDVVDTHTHLVGDRLCAADFWQIAHYFWLFRELQAAGYPAHAEELPLERRIEAFLETRRAAKHTMMKMALTRLFRDLYGIELKDAASVQAAWNLLPCARGRTVVV</sequence>
<dbReference type="RefSeq" id="WP_041050055.1">
    <property type="nucleotide sequence ID" value="NZ_JXAK01000046.1"/>
</dbReference>
<protein>
    <recommendedName>
        <fullName evidence="3">Glucuronate isomerase</fullName>
    </recommendedName>
</protein>
<dbReference type="Proteomes" id="UP000031967">
    <property type="component" value="Unassembled WGS sequence"/>
</dbReference>
<evidence type="ECO:0000313" key="1">
    <source>
        <dbReference type="EMBL" id="KIL39006.1"/>
    </source>
</evidence>
<evidence type="ECO:0000313" key="2">
    <source>
        <dbReference type="Proteomes" id="UP000031967"/>
    </source>
</evidence>